<dbReference type="Proteomes" id="UP001444661">
    <property type="component" value="Unassembled WGS sequence"/>
</dbReference>
<keyword evidence="2" id="KW-1185">Reference proteome</keyword>
<gene>
    <name evidence="1" type="ORF">PG993_014849</name>
</gene>
<name>A0ABR1RNZ5_9PEZI</name>
<protein>
    <submittedName>
        <fullName evidence="1">Uncharacterized protein</fullName>
    </submittedName>
</protein>
<evidence type="ECO:0000313" key="1">
    <source>
        <dbReference type="EMBL" id="KAK8016660.1"/>
    </source>
</evidence>
<accession>A0ABR1RNZ5</accession>
<proteinExistence type="predicted"/>
<comment type="caution">
    <text evidence="1">The sequence shown here is derived from an EMBL/GenBank/DDBJ whole genome shotgun (WGS) entry which is preliminary data.</text>
</comment>
<sequence length="191" mass="19723">MGTTLLLSRDARSYSSSLFLLSSRRPPDAVIWSSPATYDIFIACLPITTSTHHTSLARSRSLALSSALERTRSVTSHVALLAVFRDGDLGVPLGALVVLVAARVVVGEGADVGDVGPAVAVVLGRGPARLAALLGAVGRRVADLDRGIGNVDVDAADVVDKGRGVALAAAARGARLVRRRRRRRGGAGRGG</sequence>
<evidence type="ECO:0000313" key="2">
    <source>
        <dbReference type="Proteomes" id="UP001444661"/>
    </source>
</evidence>
<reference evidence="1 2" key="1">
    <citation type="submission" date="2023-01" db="EMBL/GenBank/DDBJ databases">
        <title>Analysis of 21 Apiospora genomes using comparative genomics revels a genus with tremendous synthesis potential of carbohydrate active enzymes and secondary metabolites.</title>
        <authorList>
            <person name="Sorensen T."/>
        </authorList>
    </citation>
    <scope>NUCLEOTIDE SEQUENCE [LARGE SCALE GENOMIC DNA]</scope>
    <source>
        <strain evidence="1 2">CBS 33761</strain>
    </source>
</reference>
<organism evidence="1 2">
    <name type="scientific">Apiospora rasikravindrae</name>
    <dbReference type="NCBI Taxonomy" id="990691"/>
    <lineage>
        <taxon>Eukaryota</taxon>
        <taxon>Fungi</taxon>
        <taxon>Dikarya</taxon>
        <taxon>Ascomycota</taxon>
        <taxon>Pezizomycotina</taxon>
        <taxon>Sordariomycetes</taxon>
        <taxon>Xylariomycetidae</taxon>
        <taxon>Amphisphaeriales</taxon>
        <taxon>Apiosporaceae</taxon>
        <taxon>Apiospora</taxon>
    </lineage>
</organism>
<dbReference type="EMBL" id="JAQQWK010000014">
    <property type="protein sequence ID" value="KAK8016660.1"/>
    <property type="molecule type" value="Genomic_DNA"/>
</dbReference>